<dbReference type="GO" id="GO:0005730">
    <property type="term" value="C:nucleolus"/>
    <property type="evidence" value="ECO:0007669"/>
    <property type="project" value="UniProtKB-SubCell"/>
</dbReference>
<dbReference type="PANTHER" id="PTHR21321:SF1">
    <property type="entry name" value="EXOSOME COMPLEX COMPONENT RRP40"/>
    <property type="match status" value="1"/>
</dbReference>
<evidence type="ECO:0000313" key="12">
    <source>
        <dbReference type="EMBL" id="KAK3943088.1"/>
    </source>
</evidence>
<gene>
    <name evidence="12" type="ORF">QBC46DRAFT_378151</name>
</gene>
<evidence type="ECO:0000256" key="5">
    <source>
        <dbReference type="ARBA" id="ARBA00022552"/>
    </source>
</evidence>
<reference evidence="13" key="1">
    <citation type="journal article" date="2023" name="Mol. Phylogenet. Evol.">
        <title>Genome-scale phylogeny and comparative genomics of the fungal order Sordariales.</title>
        <authorList>
            <person name="Hensen N."/>
            <person name="Bonometti L."/>
            <person name="Westerberg I."/>
            <person name="Brannstrom I.O."/>
            <person name="Guillou S."/>
            <person name="Cros-Aarteil S."/>
            <person name="Calhoun S."/>
            <person name="Haridas S."/>
            <person name="Kuo A."/>
            <person name="Mondo S."/>
            <person name="Pangilinan J."/>
            <person name="Riley R."/>
            <person name="LaButti K."/>
            <person name="Andreopoulos B."/>
            <person name="Lipzen A."/>
            <person name="Chen C."/>
            <person name="Yan M."/>
            <person name="Daum C."/>
            <person name="Ng V."/>
            <person name="Clum A."/>
            <person name="Steindorff A."/>
            <person name="Ohm R.A."/>
            <person name="Martin F."/>
            <person name="Silar P."/>
            <person name="Natvig D.O."/>
            <person name="Lalanne C."/>
            <person name="Gautier V."/>
            <person name="Ament-Velasquez S.L."/>
            <person name="Kruys A."/>
            <person name="Hutchinson M.I."/>
            <person name="Powell A.J."/>
            <person name="Barry K."/>
            <person name="Miller A.N."/>
            <person name="Grigoriev I.V."/>
            <person name="Debuchy R."/>
            <person name="Gladieux P."/>
            <person name="Hiltunen Thoren M."/>
            <person name="Johannesson H."/>
        </authorList>
    </citation>
    <scope>NUCLEOTIDE SEQUENCE [LARGE SCALE GENOMIC DNA]</scope>
    <source>
        <strain evidence="13">CBS 340.73</strain>
    </source>
</reference>
<dbReference type="InterPro" id="IPR012340">
    <property type="entry name" value="NA-bd_OB-fold"/>
</dbReference>
<feature type="domain" description="Exosome complex exonuclease Rrp40 N-terminal" evidence="11">
    <location>
        <begin position="38"/>
        <end position="78"/>
    </location>
</feature>
<dbReference type="GO" id="GO:0003723">
    <property type="term" value="F:RNA binding"/>
    <property type="evidence" value="ECO:0007669"/>
    <property type="project" value="UniProtKB-KW"/>
</dbReference>
<dbReference type="FunFam" id="2.40.50.140:FF:000127">
    <property type="entry name" value="Exosome complex component RRP40"/>
    <property type="match status" value="1"/>
</dbReference>
<dbReference type="CDD" id="cd05790">
    <property type="entry name" value="S1_Rrp40"/>
    <property type="match status" value="1"/>
</dbReference>
<dbReference type="GO" id="GO:0034475">
    <property type="term" value="P:U4 snRNA 3'-end processing"/>
    <property type="evidence" value="ECO:0007669"/>
    <property type="project" value="TreeGrafter"/>
</dbReference>
<organism evidence="12 13">
    <name type="scientific">Diplogelasinospora grovesii</name>
    <dbReference type="NCBI Taxonomy" id="303347"/>
    <lineage>
        <taxon>Eukaryota</taxon>
        <taxon>Fungi</taxon>
        <taxon>Dikarya</taxon>
        <taxon>Ascomycota</taxon>
        <taxon>Pezizomycotina</taxon>
        <taxon>Sordariomycetes</taxon>
        <taxon>Sordariomycetidae</taxon>
        <taxon>Sordariales</taxon>
        <taxon>Diplogelasinosporaceae</taxon>
        <taxon>Diplogelasinospora</taxon>
    </lineage>
</organism>
<dbReference type="Proteomes" id="UP001303473">
    <property type="component" value="Unassembled WGS sequence"/>
</dbReference>
<keyword evidence="4" id="KW-0963">Cytoplasm</keyword>
<dbReference type="InterPro" id="IPR004088">
    <property type="entry name" value="KH_dom_type_1"/>
</dbReference>
<dbReference type="GO" id="GO:0000176">
    <property type="term" value="C:nuclear exosome (RNase complex)"/>
    <property type="evidence" value="ECO:0007669"/>
    <property type="project" value="TreeGrafter"/>
</dbReference>
<evidence type="ECO:0000256" key="6">
    <source>
        <dbReference type="ARBA" id="ARBA00022835"/>
    </source>
</evidence>
<evidence type="ECO:0000256" key="4">
    <source>
        <dbReference type="ARBA" id="ARBA00022490"/>
    </source>
</evidence>
<dbReference type="Pfam" id="PF21262">
    <property type="entry name" value="RRP40_S1"/>
    <property type="match status" value="1"/>
</dbReference>
<name>A0AAN6NF80_9PEZI</name>
<evidence type="ECO:0000256" key="7">
    <source>
        <dbReference type="ARBA" id="ARBA00022884"/>
    </source>
</evidence>
<evidence type="ECO:0000256" key="2">
    <source>
        <dbReference type="ARBA" id="ARBA00004604"/>
    </source>
</evidence>
<dbReference type="GO" id="GO:0071051">
    <property type="term" value="P:poly(A)-dependent snoRNA 3'-end processing"/>
    <property type="evidence" value="ECO:0007669"/>
    <property type="project" value="TreeGrafter"/>
</dbReference>
<evidence type="ECO:0000259" key="11">
    <source>
        <dbReference type="Pfam" id="PF18311"/>
    </source>
</evidence>
<evidence type="ECO:0000259" key="10">
    <source>
        <dbReference type="Pfam" id="PF15985"/>
    </source>
</evidence>
<dbReference type="AlphaFoldDB" id="A0AAN6NF80"/>
<dbReference type="GO" id="GO:0000467">
    <property type="term" value="P:exonucleolytic trimming to generate mature 3'-end of 5.8S rRNA from tricistronic rRNA transcript (SSU-rRNA, 5.8S rRNA, LSU-rRNA)"/>
    <property type="evidence" value="ECO:0007669"/>
    <property type="project" value="TreeGrafter"/>
</dbReference>
<dbReference type="Pfam" id="PF15985">
    <property type="entry name" value="KH_6"/>
    <property type="match status" value="1"/>
</dbReference>
<dbReference type="InterPro" id="IPR041054">
    <property type="entry name" value="Rrp40_N_euk"/>
</dbReference>
<proteinExistence type="inferred from homology"/>
<dbReference type="EMBL" id="MU853768">
    <property type="protein sequence ID" value="KAK3943088.1"/>
    <property type="molecule type" value="Genomic_DNA"/>
</dbReference>
<dbReference type="GO" id="GO:0000177">
    <property type="term" value="C:cytoplasmic exosome (RNase complex)"/>
    <property type="evidence" value="ECO:0007669"/>
    <property type="project" value="TreeGrafter"/>
</dbReference>
<dbReference type="InterPro" id="IPR037319">
    <property type="entry name" value="Rrp40_S1"/>
</dbReference>
<comment type="caution">
    <text evidence="12">The sequence shown here is derived from an EMBL/GenBank/DDBJ whole genome shotgun (WGS) entry which is preliminary data.</text>
</comment>
<dbReference type="Gene3D" id="2.40.50.140">
    <property type="entry name" value="Nucleic acid-binding proteins"/>
    <property type="match status" value="1"/>
</dbReference>
<keyword evidence="13" id="KW-1185">Reference proteome</keyword>
<dbReference type="GO" id="GO:0071038">
    <property type="term" value="P:TRAMP-dependent tRNA surveillance pathway"/>
    <property type="evidence" value="ECO:0007669"/>
    <property type="project" value="TreeGrafter"/>
</dbReference>
<keyword evidence="6" id="KW-0271">Exosome</keyword>
<dbReference type="Gene3D" id="2.40.50.100">
    <property type="match status" value="1"/>
</dbReference>
<dbReference type="SUPFAM" id="SSF54791">
    <property type="entry name" value="Eukaryotic type KH-domain (KH-domain type I)"/>
    <property type="match status" value="1"/>
</dbReference>
<dbReference type="Pfam" id="PF18311">
    <property type="entry name" value="Rrp40_N"/>
    <property type="match status" value="1"/>
</dbReference>
<dbReference type="PANTHER" id="PTHR21321">
    <property type="entry name" value="PNAS-3 RELATED"/>
    <property type="match status" value="1"/>
</dbReference>
<dbReference type="InterPro" id="IPR036612">
    <property type="entry name" value="KH_dom_type_1_sf"/>
</dbReference>
<accession>A0AAN6NF80</accession>
<evidence type="ECO:0000256" key="1">
    <source>
        <dbReference type="ARBA" id="ARBA00004496"/>
    </source>
</evidence>
<dbReference type="Gene3D" id="3.30.1370.10">
    <property type="entry name" value="K Homology domain, type 1"/>
    <property type="match status" value="1"/>
</dbReference>
<evidence type="ECO:0000313" key="13">
    <source>
        <dbReference type="Proteomes" id="UP001303473"/>
    </source>
</evidence>
<evidence type="ECO:0000256" key="9">
    <source>
        <dbReference type="ARBA" id="ARBA00030615"/>
    </source>
</evidence>
<dbReference type="GO" id="GO:0071035">
    <property type="term" value="P:nuclear polyadenylation-dependent rRNA catabolic process"/>
    <property type="evidence" value="ECO:0007669"/>
    <property type="project" value="TreeGrafter"/>
</dbReference>
<protein>
    <recommendedName>
        <fullName evidence="9">Ribosomal RNA-processing protein 40</fullName>
    </recommendedName>
</protein>
<keyword evidence="5" id="KW-0698">rRNA processing</keyword>
<dbReference type="InterPro" id="IPR049469">
    <property type="entry name" value="RRP40_KH-I"/>
</dbReference>
<comment type="similarity">
    <text evidence="3">Belongs to the RRP40 family.</text>
</comment>
<sequence>METERPFVLPGDSIDPSLIPVPRQQDAQTQNSKKQAVLRLGPGLRHMAATGAIVPTVPGQLVVDGRKRSMWVESKGGRYVASVGDVVIGQVQRSAGGDLFYVNLSPYTSNAILPHLAFEGASKKTRPQLAPGALVYARVSLANRHMDPELECVSPATGKADGLGPLVGGTVFDVSLGLARRLLMARSREEGQVAVLDFLGDEGLAFETAIGRNGKVWVRSDSIKTMIAVGRALQKTDEDDLSVDDQRKMVKWLIKSMR</sequence>
<dbReference type="CDD" id="cd22526">
    <property type="entry name" value="KH-I_Rrp40"/>
    <property type="match status" value="1"/>
</dbReference>
<keyword evidence="8" id="KW-0539">Nucleus</keyword>
<evidence type="ECO:0000256" key="3">
    <source>
        <dbReference type="ARBA" id="ARBA00007841"/>
    </source>
</evidence>
<dbReference type="GO" id="GO:0071034">
    <property type="term" value="P:CUT catabolic process"/>
    <property type="evidence" value="ECO:0007669"/>
    <property type="project" value="TreeGrafter"/>
</dbReference>
<keyword evidence="7" id="KW-0694">RNA-binding</keyword>
<evidence type="ECO:0000256" key="8">
    <source>
        <dbReference type="ARBA" id="ARBA00023242"/>
    </source>
</evidence>
<dbReference type="SUPFAM" id="SSF50249">
    <property type="entry name" value="Nucleic acid-binding proteins"/>
    <property type="match status" value="1"/>
</dbReference>
<dbReference type="InterPro" id="IPR026699">
    <property type="entry name" value="Exosome_RNA_bind1/RRP40/RRP4"/>
</dbReference>
<comment type="subcellular location">
    <subcellularLocation>
        <location evidence="1">Cytoplasm</location>
    </subcellularLocation>
    <subcellularLocation>
        <location evidence="2">Nucleus</location>
        <location evidence="2">Nucleolus</location>
    </subcellularLocation>
</comment>
<feature type="domain" description="K Homology" evidence="10">
    <location>
        <begin position="169"/>
        <end position="222"/>
    </location>
</feature>